<dbReference type="EMBL" id="BSXS01011145">
    <property type="protein sequence ID" value="GME99789.1"/>
    <property type="molecule type" value="Genomic_DNA"/>
</dbReference>
<comment type="caution">
    <text evidence="1">The sequence shown here is derived from an EMBL/GenBank/DDBJ whole genome shotgun (WGS) entry which is preliminary data.</text>
</comment>
<evidence type="ECO:0000313" key="2">
    <source>
        <dbReference type="Proteomes" id="UP001165064"/>
    </source>
</evidence>
<accession>A0ACB5U434</accession>
<reference evidence="1" key="1">
    <citation type="submission" date="2023-04" db="EMBL/GenBank/DDBJ databases">
        <title>Ambrosiozyma monospora NBRC 10751.</title>
        <authorList>
            <person name="Ichikawa N."/>
            <person name="Sato H."/>
            <person name="Tonouchi N."/>
        </authorList>
    </citation>
    <scope>NUCLEOTIDE SEQUENCE</scope>
    <source>
        <strain evidence="1">NBRC 10751</strain>
    </source>
</reference>
<dbReference type="Proteomes" id="UP001165064">
    <property type="component" value="Unassembled WGS sequence"/>
</dbReference>
<evidence type="ECO:0000313" key="1">
    <source>
        <dbReference type="EMBL" id="GME99789.1"/>
    </source>
</evidence>
<gene>
    <name evidence="1" type="ORF">Amon02_001082500</name>
</gene>
<sequence>MLSQHAVMTPSQAQPHQFQQSASAQQGFYSSAATSASNVTNPVSQSFPSAYYSTAFPTPGTYYQGLPDNQSTTSSSSQQQQQPSRQQQPQQQQTSASATPAPSNPTNTNSSPVPVNANASTTTTTTSSTQANGSTTPSSTPAPSSNPTSNVSSTSKPLSAPASATTTNSSSHFYSSQGIKVETPPLNNSVNTVKSSYSSDYYNPLNNYDPTMSYQSGLHMGASTSYSPSQYTTSAYTTTPASTPFQMPSASSVPQQSQSCNTTPMQQQRQVPLKTSIISILFSYLYSTTTNATILSNARYANYINWCSIHNQVTIS</sequence>
<proteinExistence type="predicted"/>
<name>A0ACB5U434_AMBMO</name>
<keyword evidence="2" id="KW-1185">Reference proteome</keyword>
<organism evidence="1 2">
    <name type="scientific">Ambrosiozyma monospora</name>
    <name type="common">Yeast</name>
    <name type="synonym">Endomycopsis monosporus</name>
    <dbReference type="NCBI Taxonomy" id="43982"/>
    <lineage>
        <taxon>Eukaryota</taxon>
        <taxon>Fungi</taxon>
        <taxon>Dikarya</taxon>
        <taxon>Ascomycota</taxon>
        <taxon>Saccharomycotina</taxon>
        <taxon>Pichiomycetes</taxon>
        <taxon>Pichiales</taxon>
        <taxon>Pichiaceae</taxon>
        <taxon>Ambrosiozyma</taxon>
    </lineage>
</organism>
<protein>
    <submittedName>
        <fullName evidence="1">Unnamed protein product</fullName>
    </submittedName>
</protein>